<dbReference type="OrthoDB" id="408631at2759"/>
<dbReference type="InterPro" id="IPR002018">
    <property type="entry name" value="CarbesteraseB"/>
</dbReference>
<dbReference type="AlphaFoldDB" id="R7TU45"/>
<organism evidence="6">
    <name type="scientific">Capitella teleta</name>
    <name type="common">Polychaete worm</name>
    <dbReference type="NCBI Taxonomy" id="283909"/>
    <lineage>
        <taxon>Eukaryota</taxon>
        <taxon>Metazoa</taxon>
        <taxon>Spiralia</taxon>
        <taxon>Lophotrochozoa</taxon>
        <taxon>Annelida</taxon>
        <taxon>Polychaeta</taxon>
        <taxon>Sedentaria</taxon>
        <taxon>Scolecida</taxon>
        <taxon>Capitellidae</taxon>
        <taxon>Capitella</taxon>
    </lineage>
</organism>
<dbReference type="EC" id="3.1.1.-" evidence="4"/>
<dbReference type="GO" id="GO:0052689">
    <property type="term" value="F:carboxylic ester hydrolase activity"/>
    <property type="evidence" value="ECO:0007669"/>
    <property type="project" value="UniProtKB-KW"/>
</dbReference>
<comment type="similarity">
    <text evidence="1 4">Belongs to the type-B carboxylesterase/lipase family.</text>
</comment>
<evidence type="ECO:0000313" key="7">
    <source>
        <dbReference type="EnsemblMetazoa" id="CapteP217818"/>
    </source>
</evidence>
<dbReference type="PANTHER" id="PTHR43918">
    <property type="entry name" value="ACETYLCHOLINESTERASE"/>
    <property type="match status" value="1"/>
</dbReference>
<dbReference type="InterPro" id="IPR019826">
    <property type="entry name" value="Carboxylesterase_B_AS"/>
</dbReference>
<evidence type="ECO:0000313" key="6">
    <source>
        <dbReference type="EMBL" id="ELT94981.1"/>
    </source>
</evidence>
<evidence type="ECO:0000256" key="1">
    <source>
        <dbReference type="ARBA" id="ARBA00005964"/>
    </source>
</evidence>
<dbReference type="Pfam" id="PF00135">
    <property type="entry name" value="COesterase"/>
    <property type="match status" value="1"/>
</dbReference>
<dbReference type="EnsemblMetazoa" id="CapteT217818">
    <property type="protein sequence ID" value="CapteP217818"/>
    <property type="gene ID" value="CapteG217818"/>
</dbReference>
<dbReference type="EMBL" id="AMQN01012046">
    <property type="status" value="NOT_ANNOTATED_CDS"/>
    <property type="molecule type" value="Genomic_DNA"/>
</dbReference>
<dbReference type="STRING" id="283909.R7TU45"/>
<dbReference type="Gene3D" id="3.40.50.1820">
    <property type="entry name" value="alpha/beta hydrolase"/>
    <property type="match status" value="1"/>
</dbReference>
<accession>R7TU45</accession>
<dbReference type="ESTHER" id="capte-r7tu45">
    <property type="family name" value="Carb_B_Annelida"/>
</dbReference>
<dbReference type="EMBL" id="KB309260">
    <property type="protein sequence ID" value="ELT94981.1"/>
    <property type="molecule type" value="Genomic_DNA"/>
</dbReference>
<dbReference type="InterPro" id="IPR050654">
    <property type="entry name" value="AChE-related_enzymes"/>
</dbReference>
<evidence type="ECO:0000259" key="5">
    <source>
        <dbReference type="Pfam" id="PF00135"/>
    </source>
</evidence>
<protein>
    <recommendedName>
        <fullName evidence="4">Carboxylic ester hydrolase</fullName>
        <ecNumber evidence="4">3.1.1.-</ecNumber>
    </recommendedName>
</protein>
<reference evidence="8" key="1">
    <citation type="submission" date="2012-12" db="EMBL/GenBank/DDBJ databases">
        <authorList>
            <person name="Hellsten U."/>
            <person name="Grimwood J."/>
            <person name="Chapman J.A."/>
            <person name="Shapiro H."/>
            <person name="Aerts A."/>
            <person name="Otillar R.P."/>
            <person name="Terry A.Y."/>
            <person name="Boore J.L."/>
            <person name="Simakov O."/>
            <person name="Marletaz F."/>
            <person name="Cho S.-J."/>
            <person name="Edsinger-Gonzales E."/>
            <person name="Havlak P."/>
            <person name="Kuo D.-H."/>
            <person name="Larsson T."/>
            <person name="Lv J."/>
            <person name="Arendt D."/>
            <person name="Savage R."/>
            <person name="Osoegawa K."/>
            <person name="de Jong P."/>
            <person name="Lindberg D.R."/>
            <person name="Seaver E.C."/>
            <person name="Weisblat D.A."/>
            <person name="Putnam N.H."/>
            <person name="Grigoriev I.V."/>
            <person name="Rokhsar D.S."/>
        </authorList>
    </citation>
    <scope>NUCLEOTIDE SEQUENCE</scope>
    <source>
        <strain evidence="8">I ESC-2004</strain>
    </source>
</reference>
<dbReference type="PANTHER" id="PTHR43918:SF4">
    <property type="entry name" value="CARBOXYLIC ESTER HYDROLASE"/>
    <property type="match status" value="1"/>
</dbReference>
<reference evidence="7" key="3">
    <citation type="submission" date="2015-06" db="UniProtKB">
        <authorList>
            <consortium name="EnsemblMetazoa"/>
        </authorList>
    </citation>
    <scope>IDENTIFICATION</scope>
</reference>
<keyword evidence="2" id="KW-0719">Serine esterase</keyword>
<sequence length="518" mass="57539">MANVQLSETASLCGVETSARDHPARVFAFKGIPYAQPPTGNRRLRPPEPLKLWQGQRDASKYGPICHQNTDAMKNIPHKAVIPDEQSEDCLQLNVWTPSLDPSANKAVMVWIHGGGFAGGWSSMYEGVALAAYEDVVFVSINYRCGLLGFLSTGDEVIPGNYGLLDQMEALRWISKYIRKFGGNPDNVTILGQSAGGISCAMLLVSEAAQGLFHRAICQSGTCLIPGMTWSQDTAKGNTLNAMKKLGCESENSQDILKFLQEISIEEITSKLTPADIFRPCVDNKVVASGNIEAFRPSSDIPLMVGCNNGEGALMVHLFCGFKVPNDEVFNNVLRIMAAMGFPSDVTDAILEEYKTEYFEGDSEEDRLRGLTELIGDFVFVYPSMSAAEKYCEGSNTYLYYLDITPSYSPYPEWVGADHAADVSFVQGHMLFDYNHLPSWTFNDEEAELAKVMMKYWANFAKTGNPNGSGLSQWRCYCTAERNHLILKHGIVQGDNLKERRIKFWKYIISKYNGFIVQ</sequence>
<feature type="domain" description="Carboxylesterase type B" evidence="5">
    <location>
        <begin position="10"/>
        <end position="505"/>
    </location>
</feature>
<evidence type="ECO:0000256" key="4">
    <source>
        <dbReference type="RuleBase" id="RU361235"/>
    </source>
</evidence>
<keyword evidence="8" id="KW-1185">Reference proteome</keyword>
<dbReference type="HOGENOM" id="CLU_006586_13_0_1"/>
<evidence type="ECO:0000256" key="3">
    <source>
        <dbReference type="ARBA" id="ARBA00022801"/>
    </source>
</evidence>
<reference evidence="6 8" key="2">
    <citation type="journal article" date="2013" name="Nature">
        <title>Insights into bilaterian evolution from three spiralian genomes.</title>
        <authorList>
            <person name="Simakov O."/>
            <person name="Marletaz F."/>
            <person name="Cho S.J."/>
            <person name="Edsinger-Gonzales E."/>
            <person name="Havlak P."/>
            <person name="Hellsten U."/>
            <person name="Kuo D.H."/>
            <person name="Larsson T."/>
            <person name="Lv J."/>
            <person name="Arendt D."/>
            <person name="Savage R."/>
            <person name="Osoegawa K."/>
            <person name="de Jong P."/>
            <person name="Grimwood J."/>
            <person name="Chapman J.A."/>
            <person name="Shapiro H."/>
            <person name="Aerts A."/>
            <person name="Otillar R.P."/>
            <person name="Terry A.Y."/>
            <person name="Boore J.L."/>
            <person name="Grigoriev I.V."/>
            <person name="Lindberg D.R."/>
            <person name="Seaver E.C."/>
            <person name="Weisblat D.A."/>
            <person name="Putnam N.H."/>
            <person name="Rokhsar D.S."/>
        </authorList>
    </citation>
    <scope>NUCLEOTIDE SEQUENCE</scope>
    <source>
        <strain evidence="6 8">I ESC-2004</strain>
    </source>
</reference>
<dbReference type="PROSITE" id="PS00122">
    <property type="entry name" value="CARBOXYLESTERASE_B_1"/>
    <property type="match status" value="1"/>
</dbReference>
<dbReference type="OMA" id="YSTWKWF"/>
<dbReference type="Proteomes" id="UP000014760">
    <property type="component" value="Unassembled WGS sequence"/>
</dbReference>
<evidence type="ECO:0000256" key="2">
    <source>
        <dbReference type="ARBA" id="ARBA00022487"/>
    </source>
</evidence>
<gene>
    <name evidence="6" type="ORF">CAPTEDRAFT_217818</name>
</gene>
<dbReference type="SUPFAM" id="SSF53474">
    <property type="entry name" value="alpha/beta-Hydrolases"/>
    <property type="match status" value="1"/>
</dbReference>
<evidence type="ECO:0000313" key="8">
    <source>
        <dbReference type="Proteomes" id="UP000014760"/>
    </source>
</evidence>
<name>R7TU45_CAPTE</name>
<dbReference type="InterPro" id="IPR029058">
    <property type="entry name" value="AB_hydrolase_fold"/>
</dbReference>
<keyword evidence="3 4" id="KW-0378">Hydrolase</keyword>
<proteinExistence type="inferred from homology"/>